<accession>A0A5C5S1W8</accession>
<protein>
    <recommendedName>
        <fullName evidence="3">PPE domain-containing protein</fullName>
    </recommendedName>
</protein>
<evidence type="ECO:0000313" key="2">
    <source>
        <dbReference type="Proteomes" id="UP000319375"/>
    </source>
</evidence>
<evidence type="ECO:0000313" key="1">
    <source>
        <dbReference type="EMBL" id="TWS29319.1"/>
    </source>
</evidence>
<evidence type="ECO:0008006" key="3">
    <source>
        <dbReference type="Google" id="ProtNLM"/>
    </source>
</evidence>
<proteinExistence type="predicted"/>
<organism evidence="1 2">
    <name type="scientific">Tsukamurella conjunctivitidis</name>
    <dbReference type="NCBI Taxonomy" id="2592068"/>
    <lineage>
        <taxon>Bacteria</taxon>
        <taxon>Bacillati</taxon>
        <taxon>Actinomycetota</taxon>
        <taxon>Actinomycetes</taxon>
        <taxon>Mycobacteriales</taxon>
        <taxon>Tsukamurellaceae</taxon>
        <taxon>Tsukamurella</taxon>
    </lineage>
</organism>
<dbReference type="Proteomes" id="UP000319375">
    <property type="component" value="Unassembled WGS sequence"/>
</dbReference>
<dbReference type="EMBL" id="VIGX01000003">
    <property type="protein sequence ID" value="TWS29319.1"/>
    <property type="molecule type" value="Genomic_DNA"/>
</dbReference>
<keyword evidence="2" id="KW-1185">Reference proteome</keyword>
<name>A0A5C5S1W8_9ACTN</name>
<gene>
    <name evidence="1" type="ORF">FK530_07175</name>
</gene>
<sequence>MSGDGPLSTISSAVAGVPIAEQGVDLVTAAADALDGAASGGSALAAIVGGASEVASVVEDPIGYFAASGVGWVIEHVPFLKDALDAVSGNPEEIERVSEEWKSKVGEALVSVGEDVRSAASVTTDSWESSAGDAYRKATESLSTISDALSAAAAKSAGGLAAAGSFVLEVRNTIRDELSKLCVWVVATVAAGAAASVPTAGASVVTATNTVLYRAAMTAQKFSRLLQKLGAKLKTVATKMSDLTSATRSLRAATNGVNWQRVVDSATSIAGGSPVTTSAREWAVTGIGSGLKIAGDGWAAGAAATPTSA</sequence>
<reference evidence="1 2" key="1">
    <citation type="submission" date="2019-06" db="EMBL/GenBank/DDBJ databases">
        <title>Tsukamurella conjunctivitidis sp. nov., Tsukamurella assacharolytica sp. nov. and Tsukamurella sputae sp. nov. isolated from patients with conjunctivitis, bacteraemia (lymphoma) and respiratory infection (sputum) in Hong Kong.</title>
        <authorList>
            <person name="Teng J.L.L."/>
            <person name="Lee H.H."/>
            <person name="Fong J.Y.H."/>
            <person name="Fok K.M.N."/>
            <person name="Lau S.K.P."/>
            <person name="Woo P.C.Y."/>
        </authorList>
    </citation>
    <scope>NUCLEOTIDE SEQUENCE [LARGE SCALE GENOMIC DNA]</scope>
    <source>
        <strain evidence="1 2">HKU72</strain>
    </source>
</reference>
<dbReference type="RefSeq" id="WP_146486356.1">
    <property type="nucleotide sequence ID" value="NZ_VIGX01000003.1"/>
</dbReference>
<dbReference type="OrthoDB" id="4763957at2"/>
<dbReference type="AlphaFoldDB" id="A0A5C5S1W8"/>
<comment type="caution">
    <text evidence="1">The sequence shown here is derived from an EMBL/GenBank/DDBJ whole genome shotgun (WGS) entry which is preliminary data.</text>
</comment>